<dbReference type="InterPro" id="IPR008991">
    <property type="entry name" value="Translation_prot_SH3-like_sf"/>
</dbReference>
<dbReference type="GO" id="GO:0019843">
    <property type="term" value="F:rRNA binding"/>
    <property type="evidence" value="ECO:0007669"/>
    <property type="project" value="UniProtKB-KW"/>
</dbReference>
<evidence type="ECO:0000256" key="3">
    <source>
        <dbReference type="ARBA" id="ARBA00022884"/>
    </source>
</evidence>
<dbReference type="GO" id="GO:0006412">
    <property type="term" value="P:translation"/>
    <property type="evidence" value="ECO:0007669"/>
    <property type="project" value="InterPro"/>
</dbReference>
<dbReference type="InterPro" id="IPR057264">
    <property type="entry name" value="Ribosomal_uL24_C"/>
</dbReference>
<reference evidence="7" key="1">
    <citation type="submission" date="2018-05" db="EMBL/GenBank/DDBJ databases">
        <authorList>
            <person name="Lanie J.A."/>
            <person name="Ng W.-L."/>
            <person name="Kazmierczak K.M."/>
            <person name="Andrzejewski T.M."/>
            <person name="Davidsen T.M."/>
            <person name="Wayne K.J."/>
            <person name="Tettelin H."/>
            <person name="Glass J.I."/>
            <person name="Rusch D."/>
            <person name="Podicherti R."/>
            <person name="Tsui H.-C.T."/>
            <person name="Winkler M.E."/>
        </authorList>
    </citation>
    <scope>NUCLEOTIDE SEQUENCE</scope>
</reference>
<proteinExistence type="inferred from homology"/>
<evidence type="ECO:0000313" key="7">
    <source>
        <dbReference type="EMBL" id="SVA93599.1"/>
    </source>
</evidence>
<dbReference type="EMBL" id="UINC01022940">
    <property type="protein sequence ID" value="SVA93599.1"/>
    <property type="molecule type" value="Genomic_DNA"/>
</dbReference>
<evidence type="ECO:0000256" key="5">
    <source>
        <dbReference type="ARBA" id="ARBA00023274"/>
    </source>
</evidence>
<dbReference type="Pfam" id="PF00467">
    <property type="entry name" value="KOW"/>
    <property type="match status" value="1"/>
</dbReference>
<dbReference type="InterPro" id="IPR005824">
    <property type="entry name" value="KOW"/>
</dbReference>
<dbReference type="SUPFAM" id="SSF50104">
    <property type="entry name" value="Translation proteins SH3-like domain"/>
    <property type="match status" value="1"/>
</dbReference>
<dbReference type="PROSITE" id="PS01108">
    <property type="entry name" value="RIBOSOMAL_L24"/>
    <property type="match status" value="1"/>
</dbReference>
<dbReference type="HAMAP" id="MF_01326_B">
    <property type="entry name" value="Ribosomal_uL24_B"/>
    <property type="match status" value="1"/>
</dbReference>
<dbReference type="InterPro" id="IPR041988">
    <property type="entry name" value="Ribosomal_uL24_KOW"/>
</dbReference>
<organism evidence="7">
    <name type="scientific">marine metagenome</name>
    <dbReference type="NCBI Taxonomy" id="408172"/>
    <lineage>
        <taxon>unclassified sequences</taxon>
        <taxon>metagenomes</taxon>
        <taxon>ecological metagenomes</taxon>
    </lineage>
</organism>
<evidence type="ECO:0000259" key="6">
    <source>
        <dbReference type="SMART" id="SM00739"/>
    </source>
</evidence>
<keyword evidence="4" id="KW-0689">Ribosomal protein</keyword>
<evidence type="ECO:0000256" key="1">
    <source>
        <dbReference type="ARBA" id="ARBA00010618"/>
    </source>
</evidence>
<keyword evidence="5" id="KW-0687">Ribonucleoprotein</keyword>
<dbReference type="InterPro" id="IPR003256">
    <property type="entry name" value="Ribosomal_uL24"/>
</dbReference>
<dbReference type="InterPro" id="IPR014722">
    <property type="entry name" value="Rib_uL2_dom2"/>
</dbReference>
<dbReference type="SMART" id="SM00739">
    <property type="entry name" value="KOW"/>
    <property type="match status" value="1"/>
</dbReference>
<evidence type="ECO:0000256" key="4">
    <source>
        <dbReference type="ARBA" id="ARBA00022980"/>
    </source>
</evidence>
<dbReference type="CDD" id="cd06089">
    <property type="entry name" value="KOW_RPL26"/>
    <property type="match status" value="1"/>
</dbReference>
<evidence type="ECO:0000313" key="8">
    <source>
        <dbReference type="EMBL" id="SVA93613.1"/>
    </source>
</evidence>
<dbReference type="GO" id="GO:0003735">
    <property type="term" value="F:structural constituent of ribosome"/>
    <property type="evidence" value="ECO:0007669"/>
    <property type="project" value="InterPro"/>
</dbReference>
<keyword evidence="3" id="KW-0694">RNA-binding</keyword>
<name>A0A381ZWS5_9ZZZZ</name>
<sequence>MKIRKGDRVQVLAGKDRGREGEVSRVIPSRNKVIIEGMNIAKRHQKSTRETMQGGIIDKAMPIDASNVAVISPADGKPTRVGHRFTESGQKVRVCRRTGVDLDG</sequence>
<keyword evidence="2" id="KW-0699">rRNA-binding</keyword>
<gene>
    <name evidence="7" type="ORF">METZ01_LOCUS146453</name>
    <name evidence="8" type="ORF">METZ01_LOCUS146467</name>
</gene>
<comment type="similarity">
    <text evidence="1">Belongs to the universal ribosomal protein uL24 family.</text>
</comment>
<dbReference type="EMBL" id="UINC01022942">
    <property type="protein sequence ID" value="SVA93613.1"/>
    <property type="molecule type" value="Genomic_DNA"/>
</dbReference>
<feature type="domain" description="KOW" evidence="6">
    <location>
        <begin position="2"/>
        <end position="29"/>
    </location>
</feature>
<dbReference type="InterPro" id="IPR005825">
    <property type="entry name" value="Ribosomal_uL24_CS"/>
</dbReference>
<dbReference type="GO" id="GO:0005840">
    <property type="term" value="C:ribosome"/>
    <property type="evidence" value="ECO:0007669"/>
    <property type="project" value="UniProtKB-KW"/>
</dbReference>
<dbReference type="Pfam" id="PF17136">
    <property type="entry name" value="ribosomal_L24"/>
    <property type="match status" value="1"/>
</dbReference>
<dbReference type="GO" id="GO:1990904">
    <property type="term" value="C:ribonucleoprotein complex"/>
    <property type="evidence" value="ECO:0007669"/>
    <property type="project" value="UniProtKB-KW"/>
</dbReference>
<dbReference type="PANTHER" id="PTHR12903">
    <property type="entry name" value="MITOCHONDRIAL RIBOSOMAL PROTEIN L24"/>
    <property type="match status" value="1"/>
</dbReference>
<protein>
    <recommendedName>
        <fullName evidence="6">KOW domain-containing protein</fullName>
    </recommendedName>
</protein>
<dbReference type="NCBIfam" id="TIGR01079">
    <property type="entry name" value="rplX_bact"/>
    <property type="match status" value="1"/>
</dbReference>
<accession>A0A381ZWS5</accession>
<dbReference type="AlphaFoldDB" id="A0A381ZWS5"/>
<dbReference type="FunFam" id="2.30.30.30:FF:000004">
    <property type="entry name" value="50S ribosomal protein L24"/>
    <property type="match status" value="1"/>
</dbReference>
<evidence type="ECO:0000256" key="2">
    <source>
        <dbReference type="ARBA" id="ARBA00022730"/>
    </source>
</evidence>
<dbReference type="Gene3D" id="2.30.30.30">
    <property type="match status" value="1"/>
</dbReference>